<dbReference type="AlphaFoldDB" id="A0AAW4RPI2"/>
<feature type="transmembrane region" description="Helical" evidence="1">
    <location>
        <begin position="37"/>
        <end position="55"/>
    </location>
</feature>
<dbReference type="Proteomes" id="UP000825388">
    <property type="component" value="Unassembled WGS sequence"/>
</dbReference>
<organism evidence="2 3">
    <name type="scientific">Xanthomonas citri pv. sesbaniae</name>
    <dbReference type="NCBI Taxonomy" id="473425"/>
    <lineage>
        <taxon>Bacteria</taxon>
        <taxon>Pseudomonadati</taxon>
        <taxon>Pseudomonadota</taxon>
        <taxon>Gammaproteobacteria</taxon>
        <taxon>Lysobacterales</taxon>
        <taxon>Lysobacteraceae</taxon>
        <taxon>Xanthomonas</taxon>
    </lineage>
</organism>
<keyword evidence="1" id="KW-1133">Transmembrane helix</keyword>
<comment type="caution">
    <text evidence="2">The sequence shown here is derived from an EMBL/GenBank/DDBJ whole genome shotgun (WGS) entry which is preliminary data.</text>
</comment>
<dbReference type="RefSeq" id="WP_089112663.1">
    <property type="nucleotide sequence ID" value="NZ_LOKL01000127.1"/>
</dbReference>
<evidence type="ECO:0000256" key="1">
    <source>
        <dbReference type="SAM" id="Phobius"/>
    </source>
</evidence>
<accession>A0AAW4RPI2</accession>
<reference evidence="2" key="1">
    <citation type="submission" date="2015-12" db="EMBL/GenBank/DDBJ databases">
        <authorList>
            <person name="Bansal K."/>
            <person name="Midha S."/>
            <person name="Patil P.B."/>
        </authorList>
    </citation>
    <scope>NUCLEOTIDE SEQUENCE</scope>
    <source>
        <strain evidence="2">LMG867</strain>
    </source>
</reference>
<evidence type="ECO:0000313" key="2">
    <source>
        <dbReference type="EMBL" id="MBZ3925410.1"/>
    </source>
</evidence>
<proteinExistence type="predicted"/>
<sequence length="201" mass="23073">MIIRIIFLTAGLAAIGFPVLSILMSWSGEKTFSLSDAASIAAGITAIAAAFLAAPKEKESVRHDREIFAKFLSDLPHNPSIQLLKDHDFGGDFHRSQLQPLFDFVRDWDRPELEFLDAKLEKKRRSFYDSAHELYEDFMRETVPNDRNPELSTVYPWSQRGGQRPEWIKQSAATLNASARKFAPKYDEFVRYTRKRLSMES</sequence>
<keyword evidence="1" id="KW-0472">Membrane</keyword>
<keyword evidence="1" id="KW-0812">Transmembrane</keyword>
<protein>
    <submittedName>
        <fullName evidence="2">Uncharacterized protein</fullName>
    </submittedName>
</protein>
<evidence type="ECO:0000313" key="3">
    <source>
        <dbReference type="Proteomes" id="UP000825388"/>
    </source>
</evidence>
<gene>
    <name evidence="2" type="ORF">Xseb_15615</name>
</gene>
<name>A0AAW4RPI2_XANCI</name>
<dbReference type="EMBL" id="LOKL01000127">
    <property type="protein sequence ID" value="MBZ3925410.1"/>
    <property type="molecule type" value="Genomic_DNA"/>
</dbReference>